<accession>A0ABQ2N8U0</accession>
<proteinExistence type="inferred from homology"/>
<protein>
    <submittedName>
        <fullName evidence="7">Nitroreductase</fullName>
    </submittedName>
</protein>
<dbReference type="InterPro" id="IPR029479">
    <property type="entry name" value="Nitroreductase"/>
</dbReference>
<keyword evidence="5" id="KW-0560">Oxidoreductase</keyword>
<comment type="caution">
    <text evidence="7">The sequence shown here is derived from an EMBL/GenBank/DDBJ whole genome shotgun (WGS) entry which is preliminary data.</text>
</comment>
<evidence type="ECO:0000256" key="3">
    <source>
        <dbReference type="ARBA" id="ARBA00022630"/>
    </source>
</evidence>
<keyword evidence="8" id="KW-1185">Reference proteome</keyword>
<dbReference type="Gene3D" id="3.40.109.10">
    <property type="entry name" value="NADH Oxidase"/>
    <property type="match status" value="1"/>
</dbReference>
<dbReference type="PANTHER" id="PTHR43673">
    <property type="entry name" value="NAD(P)H NITROREDUCTASE YDGI-RELATED"/>
    <property type="match status" value="1"/>
</dbReference>
<feature type="domain" description="Nitroreductase" evidence="6">
    <location>
        <begin position="13"/>
        <end position="198"/>
    </location>
</feature>
<evidence type="ECO:0000313" key="7">
    <source>
        <dbReference type="EMBL" id="GGO88025.1"/>
    </source>
</evidence>
<evidence type="ECO:0000313" key="8">
    <source>
        <dbReference type="Proteomes" id="UP000655410"/>
    </source>
</evidence>
<evidence type="ECO:0000256" key="5">
    <source>
        <dbReference type="ARBA" id="ARBA00023002"/>
    </source>
</evidence>
<name>A0ABQ2N8U0_9ACTN</name>
<dbReference type="RefSeq" id="WP_188783267.1">
    <property type="nucleotide sequence ID" value="NZ_BMNI01000002.1"/>
</dbReference>
<evidence type="ECO:0000256" key="1">
    <source>
        <dbReference type="ARBA" id="ARBA00001917"/>
    </source>
</evidence>
<dbReference type="Proteomes" id="UP000655410">
    <property type="component" value="Unassembled WGS sequence"/>
</dbReference>
<dbReference type="CDD" id="cd02136">
    <property type="entry name" value="PnbA_NfnB-like"/>
    <property type="match status" value="1"/>
</dbReference>
<comment type="cofactor">
    <cofactor evidence="1">
        <name>FMN</name>
        <dbReference type="ChEBI" id="CHEBI:58210"/>
    </cofactor>
</comment>
<dbReference type="InterPro" id="IPR000415">
    <property type="entry name" value="Nitroreductase-like"/>
</dbReference>
<evidence type="ECO:0000259" key="6">
    <source>
        <dbReference type="Pfam" id="PF00881"/>
    </source>
</evidence>
<evidence type="ECO:0000256" key="2">
    <source>
        <dbReference type="ARBA" id="ARBA00007118"/>
    </source>
</evidence>
<keyword evidence="3" id="KW-0285">Flavoprotein</keyword>
<dbReference type="Pfam" id="PF00881">
    <property type="entry name" value="Nitroreductase"/>
    <property type="match status" value="1"/>
</dbReference>
<keyword evidence="4" id="KW-0288">FMN</keyword>
<dbReference type="EMBL" id="BMNI01000002">
    <property type="protein sequence ID" value="GGO88025.1"/>
    <property type="molecule type" value="Genomic_DNA"/>
</dbReference>
<comment type="similarity">
    <text evidence="2">Belongs to the nitroreductase family.</text>
</comment>
<gene>
    <name evidence="7" type="ORF">GCM10011584_14050</name>
</gene>
<dbReference type="SUPFAM" id="SSF55469">
    <property type="entry name" value="FMN-dependent nitroreductase-like"/>
    <property type="match status" value="1"/>
</dbReference>
<dbReference type="PANTHER" id="PTHR43673:SF2">
    <property type="entry name" value="NITROREDUCTASE"/>
    <property type="match status" value="1"/>
</dbReference>
<reference evidence="8" key="1">
    <citation type="journal article" date="2019" name="Int. J. Syst. Evol. Microbiol.">
        <title>The Global Catalogue of Microorganisms (GCM) 10K type strain sequencing project: providing services to taxonomists for standard genome sequencing and annotation.</title>
        <authorList>
            <consortium name="The Broad Institute Genomics Platform"/>
            <consortium name="The Broad Institute Genome Sequencing Center for Infectious Disease"/>
            <person name="Wu L."/>
            <person name="Ma J."/>
        </authorList>
    </citation>
    <scope>NUCLEOTIDE SEQUENCE [LARGE SCALE GENOMIC DNA]</scope>
    <source>
        <strain evidence="8">CGMCC 4.7371</strain>
    </source>
</reference>
<organism evidence="7 8">
    <name type="scientific">Nocardioides phosphati</name>
    <dbReference type="NCBI Taxonomy" id="1867775"/>
    <lineage>
        <taxon>Bacteria</taxon>
        <taxon>Bacillati</taxon>
        <taxon>Actinomycetota</taxon>
        <taxon>Actinomycetes</taxon>
        <taxon>Propionibacteriales</taxon>
        <taxon>Nocardioidaceae</taxon>
        <taxon>Nocardioides</taxon>
    </lineage>
</organism>
<evidence type="ECO:0000256" key="4">
    <source>
        <dbReference type="ARBA" id="ARBA00022643"/>
    </source>
</evidence>
<sequence length="224" mass="24306">MTDAFATLSSLLESRWTCRAYTEAPVPEETVGRLLAAAQRSASWCNTQPWQVEVVSGAALAELREALLAHVLSAPQSPDLAWPADYPDVYGDRRRACGFQLYDAVGIAREDKDARFVQMLRNFEFFGAPHVAIVHTPAALGPYGAVDAGLWLQSFLLGAEALGLGATPQAALASYGAFFREWFGLGEDRLVVFGVSFGVPDRDAPVNAFRTDRAALDEAARFHA</sequence>